<dbReference type="AlphaFoldDB" id="A0A4R2GUT2"/>
<evidence type="ECO:0000313" key="3">
    <source>
        <dbReference type="Proteomes" id="UP000294881"/>
    </source>
</evidence>
<keyword evidence="3" id="KW-1185">Reference proteome</keyword>
<keyword evidence="1" id="KW-0812">Transmembrane</keyword>
<feature type="transmembrane region" description="Helical" evidence="1">
    <location>
        <begin position="45"/>
        <end position="65"/>
    </location>
</feature>
<proteinExistence type="predicted"/>
<name>A0A4R2GUT2_9HYPH</name>
<evidence type="ECO:0000313" key="2">
    <source>
        <dbReference type="EMBL" id="TCO14558.1"/>
    </source>
</evidence>
<keyword evidence="1" id="KW-0472">Membrane</keyword>
<feature type="transmembrane region" description="Helical" evidence="1">
    <location>
        <begin position="72"/>
        <end position="96"/>
    </location>
</feature>
<dbReference type="Proteomes" id="UP000294881">
    <property type="component" value="Unassembled WGS sequence"/>
</dbReference>
<comment type="caution">
    <text evidence="2">The sequence shown here is derived from an EMBL/GenBank/DDBJ whole genome shotgun (WGS) entry which is preliminary data.</text>
</comment>
<keyword evidence="1" id="KW-1133">Transmembrane helix</keyword>
<sequence>MTRFHTSPMLRNLLVLDAVTCLGAGALMAIGGGHLASLLALPEPLLRYAGVFLIVFGGAVGLLARSARVPRAAVLAVVVCNALWAIESVAIIAAGWVTPNAFGVAFVLAQAVWVAALAALQYACLRRQAVVASAP</sequence>
<dbReference type="EMBL" id="SLWL01000003">
    <property type="protein sequence ID" value="TCO14558.1"/>
    <property type="molecule type" value="Genomic_DNA"/>
</dbReference>
<dbReference type="RefSeq" id="WP_132003941.1">
    <property type="nucleotide sequence ID" value="NZ_JBHUNN010000002.1"/>
</dbReference>
<gene>
    <name evidence="2" type="ORF">EV666_10365</name>
</gene>
<accession>A0A4R2GUT2</accession>
<feature type="transmembrane region" description="Helical" evidence="1">
    <location>
        <begin position="102"/>
        <end position="125"/>
    </location>
</feature>
<protein>
    <submittedName>
        <fullName evidence="2">Uncharacterized protein</fullName>
    </submittedName>
</protein>
<organism evidence="2 3">
    <name type="scientific">Camelimonas lactis</name>
    <dbReference type="NCBI Taxonomy" id="659006"/>
    <lineage>
        <taxon>Bacteria</taxon>
        <taxon>Pseudomonadati</taxon>
        <taxon>Pseudomonadota</taxon>
        <taxon>Alphaproteobacteria</taxon>
        <taxon>Hyphomicrobiales</taxon>
        <taxon>Chelatococcaceae</taxon>
        <taxon>Camelimonas</taxon>
    </lineage>
</organism>
<reference evidence="2 3" key="1">
    <citation type="submission" date="2019-03" db="EMBL/GenBank/DDBJ databases">
        <title>Genomic Encyclopedia of Type Strains, Phase IV (KMG-IV): sequencing the most valuable type-strain genomes for metagenomic binning, comparative biology and taxonomic classification.</title>
        <authorList>
            <person name="Goeker M."/>
        </authorList>
    </citation>
    <scope>NUCLEOTIDE SEQUENCE [LARGE SCALE GENOMIC DNA]</scope>
    <source>
        <strain evidence="2 3">DSM 22958</strain>
    </source>
</reference>
<evidence type="ECO:0000256" key="1">
    <source>
        <dbReference type="SAM" id="Phobius"/>
    </source>
</evidence>